<evidence type="ECO:0000259" key="1">
    <source>
        <dbReference type="Pfam" id="PF16363"/>
    </source>
</evidence>
<dbReference type="InterPro" id="IPR016040">
    <property type="entry name" value="NAD(P)-bd_dom"/>
</dbReference>
<dbReference type="InterPro" id="IPR036291">
    <property type="entry name" value="NAD(P)-bd_dom_sf"/>
</dbReference>
<evidence type="ECO:0000313" key="3">
    <source>
        <dbReference type="WBParaSite" id="sdigi.contig400.g8050.t1"/>
    </source>
</evidence>
<dbReference type="GO" id="GO:0003824">
    <property type="term" value="F:catalytic activity"/>
    <property type="evidence" value="ECO:0007669"/>
    <property type="project" value="UniProtKB-ARBA"/>
</dbReference>
<reference evidence="3" key="1">
    <citation type="submission" date="2022-11" db="UniProtKB">
        <authorList>
            <consortium name="WormBaseParasite"/>
        </authorList>
    </citation>
    <scope>IDENTIFICATION</scope>
</reference>
<dbReference type="Gene3D" id="3.40.50.720">
    <property type="entry name" value="NAD(P)-binding Rossmann-like Domain"/>
    <property type="match status" value="1"/>
</dbReference>
<name>A0A915Q007_9BILA</name>
<dbReference type="PANTHER" id="PTHR43000">
    <property type="entry name" value="DTDP-D-GLUCOSE 4,6-DEHYDRATASE-RELATED"/>
    <property type="match status" value="1"/>
</dbReference>
<sequence length="593" mass="66794">MHSTSDKANYLFIGGLSYIGLYTVEYLLVKYPKANLTVLDLLVDNTNYTADILKKFENYSERCAVITGSCSNNELVKKILKERKINIVLYNVWSVPVAVIAARQDYPECFRKTLSCLTQFLETLRCNEQLTKFILISSEEVYGKQISKLETTATKPSSLKGATLAACETMLHSYIISYRIPALIVRLSAVLYGGVMDDNPLLYCEQDNNAKGASVGLLHIQDAVNGIGAALEKGQTGEIYNIGGQCDCPPLFTQLIAKLKKDEILNDEISILPLTMSSVKAEQDLHWKAEISPLEGIRQPKTGTQNQCNKTSTTTMYKILFYGTEFSLKRLNRLIKDKAIHLPEPLQKENIIITKRSFSSNDVDISEIIDIAPSHIVYINLPNSSEVFTNVPHVDIDARTLLKTKIYAMLYAPWLLASFCRKCSIHFTYLTSHNPLDEKFFIEPCLEEKMPSEHMSSFEHVMAIDKFTDRLMQHFESILFCRISLVSKEENKSEKKTVLFLMIPRLCFGLEGSFYLSLLSGCIPQILSLVLKGRIGTVDVSSPIPLCDHDFRDLFNRGTELLGASIEFFPKEKADFEIYGCSRDGITLSKCAK</sequence>
<evidence type="ECO:0000313" key="2">
    <source>
        <dbReference type="Proteomes" id="UP000887581"/>
    </source>
</evidence>
<protein>
    <submittedName>
        <fullName evidence="3">NAD(P)-binding domain-containing protein</fullName>
    </submittedName>
</protein>
<organism evidence="2 3">
    <name type="scientific">Setaria digitata</name>
    <dbReference type="NCBI Taxonomy" id="48799"/>
    <lineage>
        <taxon>Eukaryota</taxon>
        <taxon>Metazoa</taxon>
        <taxon>Ecdysozoa</taxon>
        <taxon>Nematoda</taxon>
        <taxon>Chromadorea</taxon>
        <taxon>Rhabditida</taxon>
        <taxon>Spirurina</taxon>
        <taxon>Spiruromorpha</taxon>
        <taxon>Filarioidea</taxon>
        <taxon>Setariidae</taxon>
        <taxon>Setaria</taxon>
    </lineage>
</organism>
<keyword evidence="2" id="KW-1185">Reference proteome</keyword>
<dbReference type="AlphaFoldDB" id="A0A915Q007"/>
<accession>A0A915Q007</accession>
<feature type="domain" description="NAD(P)-binding" evidence="1">
    <location>
        <begin position="13"/>
        <end position="188"/>
    </location>
</feature>
<dbReference type="Proteomes" id="UP000887581">
    <property type="component" value="Unplaced"/>
</dbReference>
<dbReference type="WBParaSite" id="sdigi.contig400.g8050.t1">
    <property type="protein sequence ID" value="sdigi.contig400.g8050.t1"/>
    <property type="gene ID" value="sdigi.contig400.g8050"/>
</dbReference>
<proteinExistence type="predicted"/>
<dbReference type="SUPFAM" id="SSF51735">
    <property type="entry name" value="NAD(P)-binding Rossmann-fold domains"/>
    <property type="match status" value="1"/>
</dbReference>
<dbReference type="Pfam" id="PF16363">
    <property type="entry name" value="GDP_Man_Dehyd"/>
    <property type="match status" value="1"/>
</dbReference>